<reference evidence="2" key="1">
    <citation type="journal article" date="2019" name="Int. J. Syst. Evol. Microbiol.">
        <title>The Global Catalogue of Microorganisms (GCM) 10K type strain sequencing project: providing services to taxonomists for standard genome sequencing and annotation.</title>
        <authorList>
            <consortium name="The Broad Institute Genomics Platform"/>
            <consortium name="The Broad Institute Genome Sequencing Center for Infectious Disease"/>
            <person name="Wu L."/>
            <person name="Ma J."/>
        </authorList>
    </citation>
    <scope>NUCLEOTIDE SEQUENCE [LARGE SCALE GENOMIC DNA]</scope>
    <source>
        <strain evidence="2">NCAIM B.01391</strain>
    </source>
</reference>
<proteinExistence type="predicted"/>
<organism evidence="1 2">
    <name type="scientific">Bosea eneae</name>
    <dbReference type="NCBI Taxonomy" id="151454"/>
    <lineage>
        <taxon>Bacteria</taxon>
        <taxon>Pseudomonadati</taxon>
        <taxon>Pseudomonadota</taxon>
        <taxon>Alphaproteobacteria</taxon>
        <taxon>Hyphomicrobiales</taxon>
        <taxon>Boseaceae</taxon>
        <taxon>Bosea</taxon>
    </lineage>
</organism>
<evidence type="ECO:0000313" key="1">
    <source>
        <dbReference type="EMBL" id="MFC5423794.1"/>
    </source>
</evidence>
<accession>A0ABW0J083</accession>
<dbReference type="RefSeq" id="WP_377801848.1">
    <property type="nucleotide sequence ID" value="NZ_JBHSLW010000119.1"/>
</dbReference>
<evidence type="ECO:0000313" key="2">
    <source>
        <dbReference type="Proteomes" id="UP001596053"/>
    </source>
</evidence>
<gene>
    <name evidence="1" type="ORF">ACFPOB_30160</name>
</gene>
<name>A0ABW0J083_9HYPH</name>
<keyword evidence="2" id="KW-1185">Reference proteome</keyword>
<sequence length="167" mass="17534">MDGHEGCLPGADRDGEAISGESLAERAEAYGLADGREKPATKFAQGQLCAGRLLAIRLSVSITPTDGLMAFQDLSFADFASGSQIGRIPLDAGTRGYLFTELNLEAAADQLVTSIVVLGAEDTSRSRINGAEEEVKMRRPVSFVMLDQPHGMISGNAVFAPDACDGA</sequence>
<dbReference type="EMBL" id="JBHSLW010000119">
    <property type="protein sequence ID" value="MFC5423794.1"/>
    <property type="molecule type" value="Genomic_DNA"/>
</dbReference>
<dbReference type="Proteomes" id="UP001596053">
    <property type="component" value="Unassembled WGS sequence"/>
</dbReference>
<comment type="caution">
    <text evidence="1">The sequence shown here is derived from an EMBL/GenBank/DDBJ whole genome shotgun (WGS) entry which is preliminary data.</text>
</comment>
<protein>
    <submittedName>
        <fullName evidence="1">Uncharacterized protein</fullName>
    </submittedName>
</protein>